<dbReference type="FunFam" id="2.60.40.60:FF:000306">
    <property type="entry name" value="Cadherin 23"/>
    <property type="match status" value="1"/>
</dbReference>
<dbReference type="Gene3D" id="2.60.40.60">
    <property type="entry name" value="Cadherins"/>
    <property type="match status" value="14"/>
</dbReference>
<keyword evidence="3" id="KW-0245">EGF-like domain</keyword>
<dbReference type="GO" id="GO:0008013">
    <property type="term" value="F:beta-catenin binding"/>
    <property type="evidence" value="ECO:0007669"/>
    <property type="project" value="TreeGrafter"/>
</dbReference>
<dbReference type="PANTHER" id="PTHR24027:SF438">
    <property type="entry name" value="CADHERIN 23"/>
    <property type="match status" value="1"/>
</dbReference>
<feature type="domain" description="Cadherin" evidence="17">
    <location>
        <begin position="500"/>
        <end position="610"/>
    </location>
</feature>
<dbReference type="InterPro" id="IPR020894">
    <property type="entry name" value="Cadherin_CS"/>
</dbReference>
<evidence type="ECO:0000256" key="6">
    <source>
        <dbReference type="ARBA" id="ARBA00022737"/>
    </source>
</evidence>
<dbReference type="SMART" id="SM00112">
    <property type="entry name" value="CA"/>
    <property type="match status" value="14"/>
</dbReference>
<keyword evidence="19" id="KW-1185">Reference proteome</keyword>
<dbReference type="GO" id="GO:0045296">
    <property type="term" value="F:cadherin binding"/>
    <property type="evidence" value="ECO:0007669"/>
    <property type="project" value="TreeGrafter"/>
</dbReference>
<evidence type="ECO:0000256" key="16">
    <source>
        <dbReference type="SAM" id="Phobius"/>
    </source>
</evidence>
<feature type="transmembrane region" description="Helical" evidence="16">
    <location>
        <begin position="1841"/>
        <end position="1865"/>
    </location>
</feature>
<keyword evidence="7 14" id="KW-0106">Calcium</keyword>
<proteinExistence type="predicted"/>
<feature type="region of interest" description="Disordered" evidence="15">
    <location>
        <begin position="1887"/>
        <end position="1907"/>
    </location>
</feature>
<dbReference type="Proteomes" id="UP000007798">
    <property type="component" value="Unassembled WGS sequence"/>
</dbReference>
<dbReference type="CDD" id="cd11304">
    <property type="entry name" value="Cadherin_repeat"/>
    <property type="match status" value="13"/>
</dbReference>
<evidence type="ECO:0000256" key="15">
    <source>
        <dbReference type="SAM" id="MobiDB-lite"/>
    </source>
</evidence>
<evidence type="ECO:0000256" key="11">
    <source>
        <dbReference type="ARBA" id="ARBA00023157"/>
    </source>
</evidence>
<evidence type="ECO:0000256" key="4">
    <source>
        <dbReference type="ARBA" id="ARBA00022692"/>
    </source>
</evidence>
<feature type="domain" description="Cadherin" evidence="17">
    <location>
        <begin position="988"/>
        <end position="1091"/>
    </location>
</feature>
<dbReference type="FunFam" id="2.60.40.60:FF:000098">
    <property type="entry name" value="cadherin-23 isoform X1"/>
    <property type="match status" value="1"/>
</dbReference>
<keyword evidence="6" id="KW-0677">Repeat</keyword>
<evidence type="ECO:0000256" key="9">
    <source>
        <dbReference type="ARBA" id="ARBA00022989"/>
    </source>
</evidence>
<feature type="domain" description="Cadherin" evidence="17">
    <location>
        <begin position="866"/>
        <end position="987"/>
    </location>
</feature>
<dbReference type="EMBL" id="CH964272">
    <property type="protein sequence ID" value="EDW85059.2"/>
    <property type="molecule type" value="Genomic_DNA"/>
</dbReference>
<feature type="domain" description="Cadherin" evidence="17">
    <location>
        <begin position="734"/>
        <end position="866"/>
    </location>
</feature>
<dbReference type="SMR" id="B4NK17"/>
<keyword evidence="8" id="KW-0130">Cell adhesion</keyword>
<gene>
    <name evidence="18" type="primary">Dwil\GK12811</name>
    <name evidence="18" type="ORF">Dwil_GK12811</name>
</gene>
<dbReference type="SUPFAM" id="SSF49313">
    <property type="entry name" value="Cadherin-like"/>
    <property type="match status" value="14"/>
</dbReference>
<evidence type="ECO:0000256" key="13">
    <source>
        <dbReference type="ARBA" id="ARBA00059331"/>
    </source>
</evidence>
<evidence type="ECO:0000313" key="18">
    <source>
        <dbReference type="EMBL" id="EDW85059.2"/>
    </source>
</evidence>
<dbReference type="GO" id="GO:0016342">
    <property type="term" value="C:catenin complex"/>
    <property type="evidence" value="ECO:0007669"/>
    <property type="project" value="TreeGrafter"/>
</dbReference>
<dbReference type="InterPro" id="IPR015919">
    <property type="entry name" value="Cadherin-like_sf"/>
</dbReference>
<reference evidence="18 19" key="1">
    <citation type="journal article" date="2007" name="Nature">
        <title>Evolution of genes and genomes on the Drosophila phylogeny.</title>
        <authorList>
            <consortium name="Drosophila 12 Genomes Consortium"/>
            <person name="Clark A.G."/>
            <person name="Eisen M.B."/>
            <person name="Smith D.R."/>
            <person name="Bergman C.M."/>
            <person name="Oliver B."/>
            <person name="Markow T.A."/>
            <person name="Kaufman T.C."/>
            <person name="Kellis M."/>
            <person name="Gelbart W."/>
            <person name="Iyer V.N."/>
            <person name="Pollard D.A."/>
            <person name="Sackton T.B."/>
            <person name="Larracuente A.M."/>
            <person name="Singh N.D."/>
            <person name="Abad J.P."/>
            <person name="Abt D.N."/>
            <person name="Adryan B."/>
            <person name="Aguade M."/>
            <person name="Akashi H."/>
            <person name="Anderson W.W."/>
            <person name="Aquadro C.F."/>
            <person name="Ardell D.H."/>
            <person name="Arguello R."/>
            <person name="Artieri C.G."/>
            <person name="Barbash D.A."/>
            <person name="Barker D."/>
            <person name="Barsanti P."/>
            <person name="Batterham P."/>
            <person name="Batzoglou S."/>
            <person name="Begun D."/>
            <person name="Bhutkar A."/>
            <person name="Blanco E."/>
            <person name="Bosak S.A."/>
            <person name="Bradley R.K."/>
            <person name="Brand A.D."/>
            <person name="Brent M.R."/>
            <person name="Brooks A.N."/>
            <person name="Brown R.H."/>
            <person name="Butlin R.K."/>
            <person name="Caggese C."/>
            <person name="Calvi B.R."/>
            <person name="Bernardo de Carvalho A."/>
            <person name="Caspi A."/>
            <person name="Castrezana S."/>
            <person name="Celniker S.E."/>
            <person name="Chang J.L."/>
            <person name="Chapple C."/>
            <person name="Chatterji S."/>
            <person name="Chinwalla A."/>
            <person name="Civetta A."/>
            <person name="Clifton S.W."/>
            <person name="Comeron J.M."/>
            <person name="Costello J.C."/>
            <person name="Coyne J.A."/>
            <person name="Daub J."/>
            <person name="David R.G."/>
            <person name="Delcher A.L."/>
            <person name="Delehaunty K."/>
            <person name="Do C.B."/>
            <person name="Ebling H."/>
            <person name="Edwards K."/>
            <person name="Eickbush T."/>
            <person name="Evans J.D."/>
            <person name="Filipski A."/>
            <person name="Findeiss S."/>
            <person name="Freyhult E."/>
            <person name="Fulton L."/>
            <person name="Fulton R."/>
            <person name="Garcia A.C."/>
            <person name="Gardiner A."/>
            <person name="Garfield D.A."/>
            <person name="Garvin B.E."/>
            <person name="Gibson G."/>
            <person name="Gilbert D."/>
            <person name="Gnerre S."/>
            <person name="Godfrey J."/>
            <person name="Good R."/>
            <person name="Gotea V."/>
            <person name="Gravely B."/>
            <person name="Greenberg A.J."/>
            <person name="Griffiths-Jones S."/>
            <person name="Gross S."/>
            <person name="Guigo R."/>
            <person name="Gustafson E.A."/>
            <person name="Haerty W."/>
            <person name="Hahn M.W."/>
            <person name="Halligan D.L."/>
            <person name="Halpern A.L."/>
            <person name="Halter G.M."/>
            <person name="Han M.V."/>
            <person name="Heger A."/>
            <person name="Hillier L."/>
            <person name="Hinrichs A.S."/>
            <person name="Holmes I."/>
            <person name="Hoskins R.A."/>
            <person name="Hubisz M.J."/>
            <person name="Hultmark D."/>
            <person name="Huntley M.A."/>
            <person name="Jaffe D.B."/>
            <person name="Jagadeeshan S."/>
            <person name="Jeck W.R."/>
            <person name="Johnson J."/>
            <person name="Jones C.D."/>
            <person name="Jordan W.C."/>
            <person name="Karpen G.H."/>
            <person name="Kataoka E."/>
            <person name="Keightley P.D."/>
            <person name="Kheradpour P."/>
            <person name="Kirkness E.F."/>
            <person name="Koerich L.B."/>
            <person name="Kristiansen K."/>
            <person name="Kudrna D."/>
            <person name="Kulathinal R.J."/>
            <person name="Kumar S."/>
            <person name="Kwok R."/>
            <person name="Lander E."/>
            <person name="Langley C.H."/>
            <person name="Lapoint R."/>
            <person name="Lazzaro B.P."/>
            <person name="Lee S.J."/>
            <person name="Levesque L."/>
            <person name="Li R."/>
            <person name="Lin C.F."/>
            <person name="Lin M.F."/>
            <person name="Lindblad-Toh K."/>
            <person name="Llopart A."/>
            <person name="Long M."/>
            <person name="Low L."/>
            <person name="Lozovsky E."/>
            <person name="Lu J."/>
            <person name="Luo M."/>
            <person name="Machado C.A."/>
            <person name="Makalowski W."/>
            <person name="Marzo M."/>
            <person name="Matsuda M."/>
            <person name="Matzkin L."/>
            <person name="McAllister B."/>
            <person name="McBride C.S."/>
            <person name="McKernan B."/>
            <person name="McKernan K."/>
            <person name="Mendez-Lago M."/>
            <person name="Minx P."/>
            <person name="Mollenhauer M.U."/>
            <person name="Montooth K."/>
            <person name="Mount S.M."/>
            <person name="Mu X."/>
            <person name="Myers E."/>
            <person name="Negre B."/>
            <person name="Newfeld S."/>
            <person name="Nielsen R."/>
            <person name="Noor M.A."/>
            <person name="O'Grady P."/>
            <person name="Pachter L."/>
            <person name="Papaceit M."/>
            <person name="Parisi M.J."/>
            <person name="Parisi M."/>
            <person name="Parts L."/>
            <person name="Pedersen J.S."/>
            <person name="Pesole G."/>
            <person name="Phillippy A.M."/>
            <person name="Ponting C.P."/>
            <person name="Pop M."/>
            <person name="Porcelli D."/>
            <person name="Powell J.R."/>
            <person name="Prohaska S."/>
            <person name="Pruitt K."/>
            <person name="Puig M."/>
            <person name="Quesneville H."/>
            <person name="Ram K.R."/>
            <person name="Rand D."/>
            <person name="Rasmussen M.D."/>
            <person name="Reed L.K."/>
            <person name="Reenan R."/>
            <person name="Reily A."/>
            <person name="Remington K.A."/>
            <person name="Rieger T.T."/>
            <person name="Ritchie M.G."/>
            <person name="Robin C."/>
            <person name="Rogers Y.H."/>
            <person name="Rohde C."/>
            <person name="Rozas J."/>
            <person name="Rubenfield M.J."/>
            <person name="Ruiz A."/>
            <person name="Russo S."/>
            <person name="Salzberg S.L."/>
            <person name="Sanchez-Gracia A."/>
            <person name="Saranga D.J."/>
            <person name="Sato H."/>
            <person name="Schaeffer S.W."/>
            <person name="Schatz M.C."/>
            <person name="Schlenke T."/>
            <person name="Schwartz R."/>
            <person name="Segarra C."/>
            <person name="Singh R.S."/>
            <person name="Sirot L."/>
            <person name="Sirota M."/>
            <person name="Sisneros N.B."/>
            <person name="Smith C.D."/>
            <person name="Smith T.F."/>
            <person name="Spieth J."/>
            <person name="Stage D.E."/>
            <person name="Stark A."/>
            <person name="Stephan W."/>
            <person name="Strausberg R.L."/>
            <person name="Strempel S."/>
            <person name="Sturgill D."/>
            <person name="Sutton G."/>
            <person name="Sutton G.G."/>
            <person name="Tao W."/>
            <person name="Teichmann S."/>
            <person name="Tobari Y.N."/>
            <person name="Tomimura Y."/>
            <person name="Tsolas J.M."/>
            <person name="Valente V.L."/>
            <person name="Venter E."/>
            <person name="Venter J.C."/>
            <person name="Vicario S."/>
            <person name="Vieira F.G."/>
            <person name="Vilella A.J."/>
            <person name="Villasante A."/>
            <person name="Walenz B."/>
            <person name="Wang J."/>
            <person name="Wasserman M."/>
            <person name="Watts T."/>
            <person name="Wilson D."/>
            <person name="Wilson R.K."/>
            <person name="Wing R.A."/>
            <person name="Wolfner M.F."/>
            <person name="Wong A."/>
            <person name="Wong G.K."/>
            <person name="Wu C.I."/>
            <person name="Wu G."/>
            <person name="Yamamoto D."/>
            <person name="Yang H.P."/>
            <person name="Yang S.P."/>
            <person name="Yorke J.A."/>
            <person name="Yoshida K."/>
            <person name="Zdobnov E."/>
            <person name="Zhang P."/>
            <person name="Zhang Y."/>
            <person name="Zimin A.V."/>
            <person name="Baldwin J."/>
            <person name="Abdouelleil A."/>
            <person name="Abdulkadir J."/>
            <person name="Abebe A."/>
            <person name="Abera B."/>
            <person name="Abreu J."/>
            <person name="Acer S.C."/>
            <person name="Aftuck L."/>
            <person name="Alexander A."/>
            <person name="An P."/>
            <person name="Anderson E."/>
            <person name="Anderson S."/>
            <person name="Arachi H."/>
            <person name="Azer M."/>
            <person name="Bachantsang P."/>
            <person name="Barry A."/>
            <person name="Bayul T."/>
            <person name="Berlin A."/>
            <person name="Bessette D."/>
            <person name="Bloom T."/>
            <person name="Blye J."/>
            <person name="Boguslavskiy L."/>
            <person name="Bonnet C."/>
            <person name="Boukhgalter B."/>
            <person name="Bourzgui I."/>
            <person name="Brown A."/>
            <person name="Cahill P."/>
            <person name="Channer S."/>
            <person name="Cheshatsang Y."/>
            <person name="Chuda L."/>
            <person name="Citroen M."/>
            <person name="Collymore A."/>
            <person name="Cooke P."/>
            <person name="Costello M."/>
            <person name="D'Aco K."/>
            <person name="Daza R."/>
            <person name="De Haan G."/>
            <person name="DeGray S."/>
            <person name="DeMaso C."/>
            <person name="Dhargay N."/>
            <person name="Dooley K."/>
            <person name="Dooley E."/>
            <person name="Doricent M."/>
            <person name="Dorje P."/>
            <person name="Dorjee K."/>
            <person name="Dupes A."/>
            <person name="Elong R."/>
            <person name="Falk J."/>
            <person name="Farina A."/>
            <person name="Faro S."/>
            <person name="Ferguson D."/>
            <person name="Fisher S."/>
            <person name="Foley C.D."/>
            <person name="Franke A."/>
            <person name="Friedrich D."/>
            <person name="Gadbois L."/>
            <person name="Gearin G."/>
            <person name="Gearin C.R."/>
            <person name="Giannoukos G."/>
            <person name="Goode T."/>
            <person name="Graham J."/>
            <person name="Grandbois E."/>
            <person name="Grewal S."/>
            <person name="Gyaltsen K."/>
            <person name="Hafez N."/>
            <person name="Hagos B."/>
            <person name="Hall J."/>
            <person name="Henson C."/>
            <person name="Hollinger A."/>
            <person name="Honan T."/>
            <person name="Huard M.D."/>
            <person name="Hughes L."/>
            <person name="Hurhula B."/>
            <person name="Husby M.E."/>
            <person name="Kamat A."/>
            <person name="Kanga B."/>
            <person name="Kashin S."/>
            <person name="Khazanovich D."/>
            <person name="Kisner P."/>
            <person name="Lance K."/>
            <person name="Lara M."/>
            <person name="Lee W."/>
            <person name="Lennon N."/>
            <person name="Letendre F."/>
            <person name="LeVine R."/>
            <person name="Lipovsky A."/>
            <person name="Liu X."/>
            <person name="Liu J."/>
            <person name="Liu S."/>
            <person name="Lokyitsang T."/>
            <person name="Lokyitsang Y."/>
            <person name="Lubonja R."/>
            <person name="Lui A."/>
            <person name="MacDonald P."/>
            <person name="Magnisalis V."/>
            <person name="Maru K."/>
            <person name="Matthews C."/>
            <person name="McCusker W."/>
            <person name="McDonough S."/>
            <person name="Mehta T."/>
            <person name="Meldrim J."/>
            <person name="Meneus L."/>
            <person name="Mihai O."/>
            <person name="Mihalev A."/>
            <person name="Mihova T."/>
            <person name="Mittelman R."/>
            <person name="Mlenga V."/>
            <person name="Montmayeur A."/>
            <person name="Mulrain L."/>
            <person name="Navidi A."/>
            <person name="Naylor J."/>
            <person name="Negash T."/>
            <person name="Nguyen T."/>
            <person name="Nguyen N."/>
            <person name="Nicol R."/>
            <person name="Norbu C."/>
            <person name="Norbu N."/>
            <person name="Novod N."/>
            <person name="O'Neill B."/>
            <person name="Osman S."/>
            <person name="Markiewicz E."/>
            <person name="Oyono O.L."/>
            <person name="Patti C."/>
            <person name="Phunkhang P."/>
            <person name="Pierre F."/>
            <person name="Priest M."/>
            <person name="Raghuraman S."/>
            <person name="Rege F."/>
            <person name="Reyes R."/>
            <person name="Rise C."/>
            <person name="Rogov P."/>
            <person name="Ross K."/>
            <person name="Ryan E."/>
            <person name="Settipalli S."/>
            <person name="Shea T."/>
            <person name="Sherpa N."/>
            <person name="Shi L."/>
            <person name="Shih D."/>
            <person name="Sparrow T."/>
            <person name="Spaulding J."/>
            <person name="Stalker J."/>
            <person name="Stange-Thomann N."/>
            <person name="Stavropoulos S."/>
            <person name="Stone C."/>
            <person name="Strader C."/>
            <person name="Tesfaye S."/>
            <person name="Thomson T."/>
            <person name="Thoulutsang Y."/>
            <person name="Thoulutsang D."/>
            <person name="Topham K."/>
            <person name="Topping I."/>
            <person name="Tsamla T."/>
            <person name="Vassiliev H."/>
            <person name="Vo A."/>
            <person name="Wangchuk T."/>
            <person name="Wangdi T."/>
            <person name="Weiand M."/>
            <person name="Wilkinson J."/>
            <person name="Wilson A."/>
            <person name="Yadav S."/>
            <person name="Young G."/>
            <person name="Yu Q."/>
            <person name="Zembek L."/>
            <person name="Zhong D."/>
            <person name="Zimmer A."/>
            <person name="Zwirko Z."/>
            <person name="Jaffe D.B."/>
            <person name="Alvarez P."/>
            <person name="Brockman W."/>
            <person name="Butler J."/>
            <person name="Chin C."/>
            <person name="Gnerre S."/>
            <person name="Grabherr M."/>
            <person name="Kleber M."/>
            <person name="Mauceli E."/>
            <person name="MacCallum I."/>
        </authorList>
    </citation>
    <scope>NUCLEOTIDE SEQUENCE [LARGE SCALE GENOMIC DNA]</scope>
    <source>
        <strain evidence="19">Tucson 14030-0811.24</strain>
    </source>
</reference>
<comment type="function">
    <text evidence="13">Cadherins are calcium-dependent cell adhesion proteins. They preferentially interact with themselves in a homophilic manner in connecting cells.</text>
</comment>
<dbReference type="FunFam" id="2.60.40.60:FF:000118">
    <property type="entry name" value="protocadherin Fat 4"/>
    <property type="match status" value="3"/>
</dbReference>
<accession>B4NK17</accession>
<dbReference type="GO" id="GO:0007156">
    <property type="term" value="P:homophilic cell adhesion via plasma membrane adhesion molecules"/>
    <property type="evidence" value="ECO:0007669"/>
    <property type="project" value="InterPro"/>
</dbReference>
<feature type="domain" description="Cadherin" evidence="17">
    <location>
        <begin position="1314"/>
        <end position="1421"/>
    </location>
</feature>
<dbReference type="HOGENOM" id="CLU_001354_2_0_1"/>
<evidence type="ECO:0000256" key="2">
    <source>
        <dbReference type="ARBA" id="ARBA00022475"/>
    </source>
</evidence>
<dbReference type="GO" id="GO:0030154">
    <property type="term" value="P:cell differentiation"/>
    <property type="evidence" value="ECO:0007669"/>
    <property type="project" value="UniProtKB-ARBA"/>
</dbReference>
<evidence type="ECO:0000256" key="5">
    <source>
        <dbReference type="ARBA" id="ARBA00022729"/>
    </source>
</evidence>
<evidence type="ECO:0000256" key="10">
    <source>
        <dbReference type="ARBA" id="ARBA00023136"/>
    </source>
</evidence>
<keyword evidence="5" id="KW-0732">Signal</keyword>
<dbReference type="eggNOG" id="KOG3594">
    <property type="taxonomic scope" value="Eukaryota"/>
</dbReference>
<dbReference type="GO" id="GO:0048589">
    <property type="term" value="P:developmental growth"/>
    <property type="evidence" value="ECO:0007669"/>
    <property type="project" value="UniProtKB-ARBA"/>
</dbReference>
<evidence type="ECO:0000256" key="14">
    <source>
        <dbReference type="PROSITE-ProRule" id="PRU00043"/>
    </source>
</evidence>
<dbReference type="OrthoDB" id="6510378at2759"/>
<dbReference type="GO" id="GO:0007424">
    <property type="term" value="P:open tracheal system development"/>
    <property type="evidence" value="ECO:0007669"/>
    <property type="project" value="EnsemblMetazoa"/>
</dbReference>
<dbReference type="FunFam" id="2.60.40.60:FF:000345">
    <property type="entry name" value="Cadherin 2"/>
    <property type="match status" value="1"/>
</dbReference>
<dbReference type="FunFam" id="2.60.40.60:FF:000347">
    <property type="entry name" value="Cadherin 2"/>
    <property type="match status" value="1"/>
</dbReference>
<feature type="domain" description="Cadherin" evidence="17">
    <location>
        <begin position="1203"/>
        <end position="1311"/>
    </location>
</feature>
<keyword evidence="10 16" id="KW-0472">Membrane</keyword>
<protein>
    <recommendedName>
        <fullName evidence="17">Cadherin domain-containing protein</fullName>
    </recommendedName>
</protein>
<dbReference type="PROSITE" id="PS00232">
    <property type="entry name" value="CADHERIN_1"/>
    <property type="match status" value="6"/>
</dbReference>
<feature type="domain" description="Cadherin" evidence="17">
    <location>
        <begin position="1092"/>
        <end position="1202"/>
    </location>
</feature>
<keyword evidence="9 16" id="KW-1133">Transmembrane helix</keyword>
<evidence type="ECO:0000313" key="19">
    <source>
        <dbReference type="Proteomes" id="UP000007798"/>
    </source>
</evidence>
<dbReference type="GO" id="GO:0048513">
    <property type="term" value="P:animal organ development"/>
    <property type="evidence" value="ECO:0007669"/>
    <property type="project" value="UniProtKB-ARBA"/>
</dbReference>
<feature type="domain" description="Cadherin" evidence="17">
    <location>
        <begin position="163"/>
        <end position="271"/>
    </location>
</feature>
<dbReference type="GO" id="GO:0001736">
    <property type="term" value="P:establishment of planar polarity"/>
    <property type="evidence" value="ECO:0007669"/>
    <property type="project" value="UniProtKB-ARBA"/>
</dbReference>
<dbReference type="FunCoup" id="B4NK17">
    <property type="interactions" value="16"/>
</dbReference>
<feature type="domain" description="Cadherin" evidence="17">
    <location>
        <begin position="1422"/>
        <end position="1619"/>
    </location>
</feature>
<dbReference type="PANTHER" id="PTHR24027">
    <property type="entry name" value="CADHERIN-23"/>
    <property type="match status" value="1"/>
</dbReference>
<dbReference type="InterPro" id="IPR002126">
    <property type="entry name" value="Cadherin-like_dom"/>
</dbReference>
<dbReference type="GO" id="GO:0005509">
    <property type="term" value="F:calcium ion binding"/>
    <property type="evidence" value="ECO:0007669"/>
    <property type="project" value="UniProtKB-UniRule"/>
</dbReference>
<name>B4NK17_DROWI</name>
<evidence type="ECO:0000256" key="7">
    <source>
        <dbReference type="ARBA" id="ARBA00022837"/>
    </source>
</evidence>
<keyword evidence="11" id="KW-1015">Disulfide bond</keyword>
<keyword evidence="12" id="KW-0325">Glycoprotein</keyword>
<keyword evidence="4 16" id="KW-0812">Transmembrane</keyword>
<evidence type="ECO:0000256" key="3">
    <source>
        <dbReference type="ARBA" id="ARBA00022536"/>
    </source>
</evidence>
<dbReference type="InterPro" id="IPR039808">
    <property type="entry name" value="Cadherin"/>
</dbReference>
<dbReference type="InParanoid" id="B4NK17"/>
<evidence type="ECO:0000256" key="1">
    <source>
        <dbReference type="ARBA" id="ARBA00004251"/>
    </source>
</evidence>
<feature type="domain" description="Cadherin" evidence="17">
    <location>
        <begin position="272"/>
        <end position="382"/>
    </location>
</feature>
<evidence type="ECO:0000256" key="12">
    <source>
        <dbReference type="ARBA" id="ARBA00023180"/>
    </source>
</evidence>
<dbReference type="FunFam" id="2.60.40.60:FF:000382">
    <property type="entry name" value="Cadherin 23"/>
    <property type="match status" value="1"/>
</dbReference>
<dbReference type="GO" id="GO:0016477">
    <property type="term" value="P:cell migration"/>
    <property type="evidence" value="ECO:0007669"/>
    <property type="project" value="TreeGrafter"/>
</dbReference>
<dbReference type="PRINTS" id="PR00205">
    <property type="entry name" value="CADHERIN"/>
</dbReference>
<comment type="subcellular location">
    <subcellularLocation>
        <location evidence="1">Cell membrane</location>
        <topology evidence="1">Single-pass type I membrane protein</topology>
    </subcellularLocation>
</comment>
<keyword evidence="2" id="KW-1003">Cell membrane</keyword>
<dbReference type="FunFam" id="2.60.40.60:FF:000039">
    <property type="entry name" value="FAT atypical cadherin 3"/>
    <property type="match status" value="1"/>
</dbReference>
<dbReference type="FunFam" id="2.60.40.60:FF:000344">
    <property type="entry name" value="Cadherin 2"/>
    <property type="match status" value="1"/>
</dbReference>
<feature type="domain" description="Cadherin" evidence="17">
    <location>
        <begin position="57"/>
        <end position="162"/>
    </location>
</feature>
<organism evidence="18 19">
    <name type="scientific">Drosophila willistoni</name>
    <name type="common">Fruit fly</name>
    <dbReference type="NCBI Taxonomy" id="7260"/>
    <lineage>
        <taxon>Eukaryota</taxon>
        <taxon>Metazoa</taxon>
        <taxon>Ecdysozoa</taxon>
        <taxon>Arthropoda</taxon>
        <taxon>Hexapoda</taxon>
        <taxon>Insecta</taxon>
        <taxon>Pterygota</taxon>
        <taxon>Neoptera</taxon>
        <taxon>Endopterygota</taxon>
        <taxon>Diptera</taxon>
        <taxon>Brachycera</taxon>
        <taxon>Muscomorpha</taxon>
        <taxon>Ephydroidea</taxon>
        <taxon>Drosophilidae</taxon>
        <taxon>Drosophila</taxon>
        <taxon>Sophophora</taxon>
    </lineage>
</organism>
<feature type="domain" description="Cadherin" evidence="17">
    <location>
        <begin position="383"/>
        <end position="499"/>
    </location>
</feature>
<dbReference type="GO" id="GO:0007163">
    <property type="term" value="P:establishment or maintenance of cell polarity"/>
    <property type="evidence" value="ECO:0007669"/>
    <property type="project" value="UniProtKB-ARBA"/>
</dbReference>
<dbReference type="Pfam" id="PF00028">
    <property type="entry name" value="Cadherin"/>
    <property type="match status" value="10"/>
</dbReference>
<dbReference type="FunFam" id="2.60.40.60:FF:000168">
    <property type="entry name" value="Cadherin-related family member 2"/>
    <property type="match status" value="1"/>
</dbReference>
<dbReference type="PROSITE" id="PS50268">
    <property type="entry name" value="CADHERIN_2"/>
    <property type="match status" value="13"/>
</dbReference>
<evidence type="ECO:0000256" key="8">
    <source>
        <dbReference type="ARBA" id="ARBA00022889"/>
    </source>
</evidence>
<feature type="domain" description="Cadherin" evidence="17">
    <location>
        <begin position="611"/>
        <end position="733"/>
    </location>
</feature>
<evidence type="ECO:0000259" key="17">
    <source>
        <dbReference type="PROSITE" id="PS50268"/>
    </source>
</evidence>
<sequence>MHNELQTEHHYRKVRLKGRWNFSQALSVNIGKFVILTTLICAVSSNRPPRFAIDGQSEIVLRLKESPETKVGSLIYTLKGYDPDNDPLTFGKRNSHDSEIIRIENTGGNEAKVYLAKELDRESQDEYAIVLTLTDSHYSDHNYVTQSFLLLVEDINDNSPIFLPYQNAIEIPEGTEPTVISTLEATDADEGAYGQVVYYLQELDGDNDVFSISTHQGKGVLRLQKELDYETKSLYQLRVLAVDRANQGPVNTGTAAILVKVKDIEDQPPEFVEVQAVARIAEDAPVGTRVLRVRAIDGDRGVNNPIAYSLEANDLFDIDRHTGVVYTLTELDREEQAEQVNGAHILRITASELSAGGQSAPSTVRTEVTVIVSDVNDEIPTFGETVYRCEINENAQTNTPLGFIDEDVQNFVFDHDEGNNGTFRLFLDPPNDLFEIVPELAVNEANFMLRVKNSKSLDFEQFVEVNFTIFAREIDEPSRYSSAHVQIFIRDQNDNYPEFTQTIYNASVLENSELGTIITKVEATDVDSGDFGSMGIRYTNLRGGIAHLLHLNPITGVITIKQTGSTAFDREIISRHYLTVEAIDNIGQGNRNTAQIIVDVQDVNDNAPTFLQRQYETKLLENKNEFETPLQVEARDLDLNGTENSQITYEIVEGLYRLNFTINPRSGLVQPLHHFDYEDLVESSNRRHLREANVGMREIDLLIRARDSGIPMLSTVVPVLIYVQDVNDNPPIFQKSFYAKTVPEDLPGGSSILQVLAIDRDGSSPNNAVVYRIQMGASDKFIINSESGIISVAQGANLDPDLTDNKQTLYTLTVVSNRNLTQREKYKCENFHFKLALDGGLGNSQLMNTATVNISIQDVNNKLPVLGEMSQVKIMENTPVGVSVYRLKATDLDENCILRYKLNTDHCEARNEEGGLIKLSEYDYLGAFELDPIEGNLKVVKLLDREKVEHIKLAITVEDLAAAKGKQVVEGFLSIQVLDENDNNPKFKQPFYRQSITENSINGVMIANVLAYDLDKNRTITYTLEVNPIYRNLIHLDAQTGEIVVANKIDHEQHQWLNFSVRATDSGQPPRSSLVEVYVTVLDENDNNPYFIGGSKNYTISENAPLGTRVATIQAADADAGDFGKITFLMDRLSSQGKFTIDADTGVLTVADRLDRETKNSYNLVIEAWDNYQFGFLAGESRNAFKQVFISILDENDNAPEVSLPTTCVLITEYHELHERIASIVAKDADDPSTPNGRLDFAITQGNKDGLFELRQLDDWNAHIFASKTLRNRYGNYSLTITTRDLGVPSNVVQSTLDICVADYNDHAPVFVRPLHNTTVRIPENATVGTMILQVYANDADMGQNALVRYRLKPDPLGSYKMFDLHSSTGELLLKEPLNREKQKIHEIRIEAYDQGLPTSLSSDLDLSIYVRNVNDYEPQFITNEIHVNFTEHSDPGAERIKLPDTIDKDQLDLDDPDETPSQVCYFIVQGNEDGYFHLDPETHVLTVHRELDRELLANYTLHVKATENCGNASLPPGGQRRRMGIEISNGLSGYLHNPLKSTGYNRYQHSRQLRELPNDEDYEPEVLSSYENYENSGEEREEEPPTAALVDRPNANGDSTIIKVHVRVLDINDNPPRFRSKIFTGGITTNADFGLKFMRVEAFDADEGLNGKIGYYQVGDIRQTLSEGLENVRKAPFLVDAETGDVQLNFDPQKGMKGYFDFMVLANDTLGMRDVAHVFIYLLREDQKVRFVFRLQPDELRSRVGTFRDTLGNITESIVNIDEIKVHENKDGSVDKTKTDLYMHLVEREDNSIYEVTDVLKLIDTHIESLDELFKDLNVLDTQPAAEAQLLTAGPTKGPVFVWLIFTNLFMATLLVVTLALCASQRNGYRRQLRAAKVNILRGHSSMSMQQSHEPATRVPNTNKHSVQGSNPIWLKGYENEWFKTIEETVSVSGHDSLDDNFLAVTGGGSGGGTQDIHETLKGTAKLFNNTNDLNRHFNLYNQIDKLTNNAQILARKLETTEL</sequence>
<dbReference type="STRING" id="7260.B4NK17"/>